<evidence type="ECO:0000256" key="7">
    <source>
        <dbReference type="ARBA" id="ARBA00023004"/>
    </source>
</evidence>
<dbReference type="Gene3D" id="2.40.30.10">
    <property type="entry name" value="Translation factors"/>
    <property type="match status" value="1"/>
</dbReference>
<dbReference type="SUPFAM" id="SSF52343">
    <property type="entry name" value="Ferredoxin reductase-like, C-terminal NADP-linked domain"/>
    <property type="match status" value="1"/>
</dbReference>
<keyword evidence="4" id="KW-0479">Metal-binding</keyword>
<feature type="domain" description="2Fe-2S ferredoxin-type" evidence="9">
    <location>
        <begin position="259"/>
        <end position="346"/>
    </location>
</feature>
<evidence type="ECO:0000259" key="10">
    <source>
        <dbReference type="PROSITE" id="PS51384"/>
    </source>
</evidence>
<evidence type="ECO:0000256" key="5">
    <source>
        <dbReference type="ARBA" id="ARBA00022827"/>
    </source>
</evidence>
<dbReference type="InterPro" id="IPR008333">
    <property type="entry name" value="Cbr1-like_FAD-bd_dom"/>
</dbReference>
<sequence>MDDKSLFRKVKVLQVISETGDTKTFVLKPLDWQPDYKAGQFITFVFLHRGKEFRRSYSFSSSPLLNEPLSVTIKRVENGEFSRFMLSHVKEGDELITSGVSGYFQLPEDLTNIGQLIFFAAGSGITPEYSLIKTALATTSLPVTLIYSNKSVTDTIFFEEIIRLQEQYSGRLHTEFLYSTNIDIKHRRLSNWLLPQLLYPSLKVPLQRCMFYLCGPFDYMQMITITLLTEGVDAKNIKKENFNTLQPVRKATPPDKEPHKVAIHINGNDYSLTVQYPDSILAQAKKEGIELPYSCEAGRCGSCSATCIKGKVWMAYNEVLLDDEIAKGRVLTCQGFPVWGDVELEF</sequence>
<dbReference type="Pfam" id="PF00111">
    <property type="entry name" value="Fer2"/>
    <property type="match status" value="1"/>
</dbReference>
<dbReference type="InterPro" id="IPR039261">
    <property type="entry name" value="FNR_nucleotide-bd"/>
</dbReference>
<dbReference type="Gene3D" id="3.10.20.30">
    <property type="match status" value="1"/>
</dbReference>
<proteinExistence type="predicted"/>
<keyword evidence="2" id="KW-0285">Flavoprotein</keyword>
<dbReference type="InterPro" id="IPR017938">
    <property type="entry name" value="Riboflavin_synthase-like_b-brl"/>
</dbReference>
<keyword evidence="7" id="KW-0408">Iron</keyword>
<name>A0ABV3ZAS7_9BACT</name>
<evidence type="ECO:0000256" key="1">
    <source>
        <dbReference type="ARBA" id="ARBA00001974"/>
    </source>
</evidence>
<dbReference type="RefSeq" id="WP_369327717.1">
    <property type="nucleotide sequence ID" value="NZ_JAULBC010000001.1"/>
</dbReference>
<dbReference type="InterPro" id="IPR050415">
    <property type="entry name" value="MRET"/>
</dbReference>
<evidence type="ECO:0000256" key="8">
    <source>
        <dbReference type="ARBA" id="ARBA00023014"/>
    </source>
</evidence>
<dbReference type="CDD" id="cd00207">
    <property type="entry name" value="fer2"/>
    <property type="match status" value="1"/>
</dbReference>
<organism evidence="11 12">
    <name type="scientific">Danxiaibacter flavus</name>
    <dbReference type="NCBI Taxonomy" id="3049108"/>
    <lineage>
        <taxon>Bacteria</taxon>
        <taxon>Pseudomonadati</taxon>
        <taxon>Bacteroidota</taxon>
        <taxon>Chitinophagia</taxon>
        <taxon>Chitinophagales</taxon>
        <taxon>Chitinophagaceae</taxon>
        <taxon>Danxiaibacter</taxon>
    </lineage>
</organism>
<feature type="domain" description="FAD-binding FR-type" evidence="10">
    <location>
        <begin position="5"/>
        <end position="107"/>
    </location>
</feature>
<comment type="cofactor">
    <cofactor evidence="1">
        <name>FAD</name>
        <dbReference type="ChEBI" id="CHEBI:57692"/>
    </cofactor>
</comment>
<dbReference type="Gene3D" id="3.40.50.80">
    <property type="entry name" value="Nucleotide-binding domain of ferredoxin-NADP reductase (FNR) module"/>
    <property type="match status" value="1"/>
</dbReference>
<dbReference type="PROSITE" id="PS00197">
    <property type="entry name" value="2FE2S_FER_1"/>
    <property type="match status" value="1"/>
</dbReference>
<dbReference type="InterPro" id="IPR017927">
    <property type="entry name" value="FAD-bd_FR_type"/>
</dbReference>
<dbReference type="InterPro" id="IPR001041">
    <property type="entry name" value="2Fe-2S_ferredoxin-type"/>
</dbReference>
<dbReference type="SUPFAM" id="SSF63380">
    <property type="entry name" value="Riboflavin synthase domain-like"/>
    <property type="match status" value="1"/>
</dbReference>
<comment type="caution">
    <text evidence="11">The sequence shown here is derived from an EMBL/GenBank/DDBJ whole genome shotgun (WGS) entry which is preliminary data.</text>
</comment>
<dbReference type="Proteomes" id="UP001560573">
    <property type="component" value="Unassembled WGS sequence"/>
</dbReference>
<dbReference type="PANTHER" id="PTHR47354:SF8">
    <property type="entry name" value="1,2-PHENYLACETYL-COA EPOXIDASE, SUBUNIT E"/>
    <property type="match status" value="1"/>
</dbReference>
<dbReference type="SUPFAM" id="SSF54292">
    <property type="entry name" value="2Fe-2S ferredoxin-like"/>
    <property type="match status" value="1"/>
</dbReference>
<keyword evidence="8" id="KW-0411">Iron-sulfur</keyword>
<keyword evidence="3" id="KW-0001">2Fe-2S</keyword>
<evidence type="ECO:0000256" key="6">
    <source>
        <dbReference type="ARBA" id="ARBA00023002"/>
    </source>
</evidence>
<keyword evidence="6" id="KW-0560">Oxidoreductase</keyword>
<dbReference type="InterPro" id="IPR001433">
    <property type="entry name" value="OxRdtase_FAD/NAD-bd"/>
</dbReference>
<dbReference type="Pfam" id="PF00175">
    <property type="entry name" value="NAD_binding_1"/>
    <property type="match status" value="1"/>
</dbReference>
<dbReference type="InterPro" id="IPR012675">
    <property type="entry name" value="Beta-grasp_dom_sf"/>
</dbReference>
<accession>A0ABV3ZAS7</accession>
<dbReference type="InterPro" id="IPR006058">
    <property type="entry name" value="2Fe2S_fd_BS"/>
</dbReference>
<dbReference type="InterPro" id="IPR036010">
    <property type="entry name" value="2Fe-2S_ferredoxin-like_sf"/>
</dbReference>
<gene>
    <name evidence="11" type="ORF">QTN47_02395</name>
</gene>
<keyword evidence="12" id="KW-1185">Reference proteome</keyword>
<dbReference type="PANTHER" id="PTHR47354">
    <property type="entry name" value="NADH OXIDOREDUCTASE HCR"/>
    <property type="match status" value="1"/>
</dbReference>
<dbReference type="EMBL" id="JAULBC010000001">
    <property type="protein sequence ID" value="MEX6686324.1"/>
    <property type="molecule type" value="Genomic_DNA"/>
</dbReference>
<protein>
    <submittedName>
        <fullName evidence="11">Iron-sulfur cluster-binding domain-containing protein</fullName>
    </submittedName>
</protein>
<keyword evidence="5" id="KW-0274">FAD</keyword>
<dbReference type="PRINTS" id="PR00410">
    <property type="entry name" value="PHEHYDRXLASE"/>
</dbReference>
<evidence type="ECO:0000256" key="4">
    <source>
        <dbReference type="ARBA" id="ARBA00022723"/>
    </source>
</evidence>
<evidence type="ECO:0000259" key="9">
    <source>
        <dbReference type="PROSITE" id="PS51085"/>
    </source>
</evidence>
<reference evidence="11 12" key="1">
    <citation type="submission" date="2023-07" db="EMBL/GenBank/DDBJ databases">
        <authorList>
            <person name="Lian W.-H."/>
        </authorList>
    </citation>
    <scope>NUCLEOTIDE SEQUENCE [LARGE SCALE GENOMIC DNA]</scope>
    <source>
        <strain evidence="11 12">SYSU DXS3180</strain>
    </source>
</reference>
<dbReference type="PROSITE" id="PS51085">
    <property type="entry name" value="2FE2S_FER_2"/>
    <property type="match status" value="1"/>
</dbReference>
<evidence type="ECO:0000256" key="2">
    <source>
        <dbReference type="ARBA" id="ARBA00022630"/>
    </source>
</evidence>
<evidence type="ECO:0000313" key="11">
    <source>
        <dbReference type="EMBL" id="MEX6686324.1"/>
    </source>
</evidence>
<evidence type="ECO:0000256" key="3">
    <source>
        <dbReference type="ARBA" id="ARBA00022714"/>
    </source>
</evidence>
<dbReference type="Pfam" id="PF00970">
    <property type="entry name" value="FAD_binding_6"/>
    <property type="match status" value="1"/>
</dbReference>
<dbReference type="PROSITE" id="PS51384">
    <property type="entry name" value="FAD_FR"/>
    <property type="match status" value="1"/>
</dbReference>
<evidence type="ECO:0000313" key="12">
    <source>
        <dbReference type="Proteomes" id="UP001560573"/>
    </source>
</evidence>